<keyword evidence="7 10" id="KW-1133">Transmembrane helix</keyword>
<dbReference type="PANTHER" id="PTHR11654">
    <property type="entry name" value="OLIGOPEPTIDE TRANSPORTER-RELATED"/>
    <property type="match status" value="1"/>
</dbReference>
<dbReference type="GO" id="GO:0006857">
    <property type="term" value="P:oligopeptide transport"/>
    <property type="evidence" value="ECO:0007669"/>
    <property type="project" value="InterPro"/>
</dbReference>
<keyword evidence="5" id="KW-0571">Peptide transport</keyword>
<dbReference type="GO" id="GO:0015031">
    <property type="term" value="P:protein transport"/>
    <property type="evidence" value="ECO:0007669"/>
    <property type="project" value="UniProtKB-KW"/>
</dbReference>
<keyword evidence="4 9" id="KW-0812">Transmembrane</keyword>
<sequence length="734" mass="81156">MGKLQGVKEYFDGYPKHVFFILGNEFCERFSFYGMKAILVIYMTRRLLIEDSQATAIYHAFNMLCYFTPIFGAILADGYLGKFKTILYISILYAIGNVVMAITALWTNIPGPMIGLVLIGIGTGGIKPCVSAFGGDQFRSDQVNQLTQFFSVFYFSINLGSLISMILTPILRGDVKCFGGDCYPLAFGVPAALMIVAIVLFVVGYRWYTNIPPSGNVMVDMMGAVGRALKNKCGGKFDKKDHWLDYAEDKYDHTFLNDVKAVFRVLLLFLPLPVFWALFDQQGSRWTLQAGTMNGDYGAFKLKPDQIQALNPVLVILLIPVFESVIFPLLTKCKIPHRPLQRMSMGMFLAALSFTITGFVQLGIDNAKPQPIPGGKAEMTFVNAHFNCKMEFRSPVYNGTLDVGQSHAISSIEKAQFNHTVKYGCEGQTKKTKAVQLKETRGNIFTVGQHGQDLQSVVHVQRPKAQEGRGKAAIRVINMVPNDKRIRIKFTIDTGATVEDIINSTYLSASKYVPGEPGRYTMKIRTQDTSADEAVKGSFEPKNGGVYLLVLQPDTSDQNKKMFTSHVLVEANSVAMIWQIPQYIIMTVGEILFSITGLSFAYEQSPASMKSVLQAAWLLTVAFGNAIVLIVAAAGSGGTGNQALEFFIFAIVMAVDLVIYIILGIRFKSYKSPLEDNKEDLSQAPNGVSATDGDLPYEMVDVANKDKIPGHEGLVNRVFDKSLENFDSREVCNL</sequence>
<feature type="transmembrane region" description="Helical" evidence="10">
    <location>
        <begin position="309"/>
        <end position="331"/>
    </location>
</feature>
<protein>
    <submittedName>
        <fullName evidence="11">Uncharacterized protein</fullName>
    </submittedName>
</protein>
<evidence type="ECO:0000313" key="12">
    <source>
        <dbReference type="Proteomes" id="UP000749559"/>
    </source>
</evidence>
<evidence type="ECO:0000313" key="11">
    <source>
        <dbReference type="EMBL" id="CAH1793139.1"/>
    </source>
</evidence>
<feature type="transmembrane region" description="Helical" evidence="10">
    <location>
        <begin position="87"/>
        <end position="107"/>
    </location>
</feature>
<proteinExistence type="inferred from homology"/>
<comment type="similarity">
    <text evidence="2 9">Belongs to the major facilitator superfamily. Proton-dependent oligopeptide transporter (POT/PTR) (TC 2.A.17) family.</text>
</comment>
<evidence type="ECO:0000256" key="4">
    <source>
        <dbReference type="ARBA" id="ARBA00022692"/>
    </source>
</evidence>
<feature type="transmembrane region" description="Helical" evidence="10">
    <location>
        <begin position="646"/>
        <end position="665"/>
    </location>
</feature>
<evidence type="ECO:0000256" key="5">
    <source>
        <dbReference type="ARBA" id="ARBA00022856"/>
    </source>
</evidence>
<comment type="subcellular location">
    <subcellularLocation>
        <location evidence="1 9">Membrane</location>
        <topology evidence="1 9">Multi-pass membrane protein</topology>
    </subcellularLocation>
</comment>
<feature type="transmembrane region" description="Helical" evidence="10">
    <location>
        <begin position="583"/>
        <end position="603"/>
    </location>
</feature>
<dbReference type="PROSITE" id="PS01023">
    <property type="entry name" value="PTR2_2"/>
    <property type="match status" value="1"/>
</dbReference>
<evidence type="ECO:0000256" key="1">
    <source>
        <dbReference type="ARBA" id="ARBA00004141"/>
    </source>
</evidence>
<dbReference type="AlphaFoldDB" id="A0A8S4PJ80"/>
<comment type="caution">
    <text evidence="11">The sequence shown here is derived from an EMBL/GenBank/DDBJ whole genome shotgun (WGS) entry which is preliminary data.</text>
</comment>
<feature type="transmembrane region" description="Helical" evidence="10">
    <location>
        <begin position="187"/>
        <end position="208"/>
    </location>
</feature>
<keyword evidence="12" id="KW-1185">Reference proteome</keyword>
<dbReference type="Proteomes" id="UP000749559">
    <property type="component" value="Unassembled WGS sequence"/>
</dbReference>
<organism evidence="11 12">
    <name type="scientific">Owenia fusiformis</name>
    <name type="common">Polychaete worm</name>
    <dbReference type="NCBI Taxonomy" id="6347"/>
    <lineage>
        <taxon>Eukaryota</taxon>
        <taxon>Metazoa</taxon>
        <taxon>Spiralia</taxon>
        <taxon>Lophotrochozoa</taxon>
        <taxon>Annelida</taxon>
        <taxon>Polychaeta</taxon>
        <taxon>Sedentaria</taxon>
        <taxon>Canalipalpata</taxon>
        <taxon>Sabellida</taxon>
        <taxon>Oweniida</taxon>
        <taxon>Oweniidae</taxon>
        <taxon>Owenia</taxon>
    </lineage>
</organism>
<evidence type="ECO:0000256" key="9">
    <source>
        <dbReference type="RuleBase" id="RU003755"/>
    </source>
</evidence>
<dbReference type="InterPro" id="IPR018456">
    <property type="entry name" value="PTR2_symporter_CS"/>
</dbReference>
<dbReference type="EMBL" id="CAIIXF020000008">
    <property type="protein sequence ID" value="CAH1793139.1"/>
    <property type="molecule type" value="Genomic_DNA"/>
</dbReference>
<dbReference type="Gene3D" id="1.20.1250.20">
    <property type="entry name" value="MFS general substrate transporter like domains"/>
    <property type="match status" value="2"/>
</dbReference>
<name>A0A8S4PJ80_OWEFU</name>
<evidence type="ECO:0000256" key="10">
    <source>
        <dbReference type="SAM" id="Phobius"/>
    </source>
</evidence>
<feature type="transmembrane region" description="Helical" evidence="10">
    <location>
        <begin position="261"/>
        <end position="279"/>
    </location>
</feature>
<dbReference type="InterPro" id="IPR000109">
    <property type="entry name" value="POT_fam"/>
</dbReference>
<dbReference type="FunFam" id="1.20.1250.20:FF:000049">
    <property type="entry name" value="Solute carrier family 15 member 2"/>
    <property type="match status" value="1"/>
</dbReference>
<dbReference type="Pfam" id="PF00854">
    <property type="entry name" value="PTR2"/>
    <property type="match status" value="2"/>
</dbReference>
<feature type="transmembrane region" description="Helical" evidence="10">
    <location>
        <begin position="146"/>
        <end position="167"/>
    </location>
</feature>
<evidence type="ECO:0000256" key="8">
    <source>
        <dbReference type="ARBA" id="ARBA00023136"/>
    </source>
</evidence>
<evidence type="ECO:0000256" key="7">
    <source>
        <dbReference type="ARBA" id="ARBA00022989"/>
    </source>
</evidence>
<keyword evidence="3 9" id="KW-0813">Transport</keyword>
<dbReference type="CDD" id="cd17347">
    <property type="entry name" value="MFS_SLC15A1_2_like"/>
    <property type="match status" value="1"/>
</dbReference>
<dbReference type="GO" id="GO:0022857">
    <property type="term" value="F:transmembrane transporter activity"/>
    <property type="evidence" value="ECO:0007669"/>
    <property type="project" value="InterPro"/>
</dbReference>
<dbReference type="InterPro" id="IPR036259">
    <property type="entry name" value="MFS_trans_sf"/>
</dbReference>
<evidence type="ECO:0000256" key="2">
    <source>
        <dbReference type="ARBA" id="ARBA00005982"/>
    </source>
</evidence>
<keyword evidence="6" id="KW-0653">Protein transport</keyword>
<feature type="transmembrane region" description="Helical" evidence="10">
    <location>
        <begin position="56"/>
        <end position="75"/>
    </location>
</feature>
<accession>A0A8S4PJ80</accession>
<dbReference type="GO" id="GO:0016020">
    <property type="term" value="C:membrane"/>
    <property type="evidence" value="ECO:0007669"/>
    <property type="project" value="UniProtKB-SubCell"/>
</dbReference>
<feature type="transmembrane region" description="Helical" evidence="10">
    <location>
        <begin position="615"/>
        <end position="634"/>
    </location>
</feature>
<dbReference type="PROSITE" id="PS01022">
    <property type="entry name" value="PTR2_1"/>
    <property type="match status" value="1"/>
</dbReference>
<dbReference type="OrthoDB" id="205993at2759"/>
<evidence type="ECO:0000256" key="3">
    <source>
        <dbReference type="ARBA" id="ARBA00022448"/>
    </source>
</evidence>
<feature type="transmembrane region" description="Helical" evidence="10">
    <location>
        <begin position="343"/>
        <end position="364"/>
    </location>
</feature>
<reference evidence="11" key="1">
    <citation type="submission" date="2022-03" db="EMBL/GenBank/DDBJ databases">
        <authorList>
            <person name="Martin C."/>
        </authorList>
    </citation>
    <scope>NUCLEOTIDE SEQUENCE</scope>
</reference>
<gene>
    <name evidence="11" type="ORF">OFUS_LOCUS18025</name>
</gene>
<dbReference type="SUPFAM" id="SSF103473">
    <property type="entry name" value="MFS general substrate transporter"/>
    <property type="match status" value="2"/>
</dbReference>
<evidence type="ECO:0000256" key="6">
    <source>
        <dbReference type="ARBA" id="ARBA00022927"/>
    </source>
</evidence>
<keyword evidence="8 10" id="KW-0472">Membrane</keyword>